<protein>
    <submittedName>
        <fullName evidence="1">Uncharacterized protein</fullName>
    </submittedName>
</protein>
<proteinExistence type="predicted"/>
<evidence type="ECO:0000313" key="1">
    <source>
        <dbReference type="EMBL" id="TFU22906.1"/>
    </source>
</evidence>
<accession>A0A4Y9F4H6</accession>
<gene>
    <name evidence="1" type="ORF">E4U03_04635</name>
</gene>
<dbReference type="Proteomes" id="UP000297951">
    <property type="component" value="Unassembled WGS sequence"/>
</dbReference>
<name>A0A4Y9F4H6_9MICC</name>
<dbReference type="EMBL" id="SPQC01000012">
    <property type="protein sequence ID" value="TFU22906.1"/>
    <property type="molecule type" value="Genomic_DNA"/>
</dbReference>
<dbReference type="RefSeq" id="WP_135011946.1">
    <property type="nucleotide sequence ID" value="NZ_JADGLK010000012.1"/>
</dbReference>
<evidence type="ECO:0000313" key="2">
    <source>
        <dbReference type="Proteomes" id="UP000297951"/>
    </source>
</evidence>
<reference evidence="1 2" key="1">
    <citation type="submission" date="2019-03" db="EMBL/GenBank/DDBJ databases">
        <title>Diversity of the mouse oral microbiome.</title>
        <authorList>
            <person name="Joseph S."/>
            <person name="Aduse-Opoku J."/>
            <person name="Curtis M."/>
            <person name="Wade W."/>
            <person name="Hashim A."/>
        </authorList>
    </citation>
    <scope>NUCLEOTIDE SEQUENCE [LARGE SCALE GENOMIC DNA]</scope>
    <source>
        <strain evidence="2">irhom_31</strain>
    </source>
</reference>
<sequence length="139" mass="16069">MAHLNINILQEDLNKTFGSWSITWGDSADPKELKFKYWLRADKKTRAAYSDLALFLSRLYSGRISAEEENRIAESTQDVYDYVSERIVTVMRQLSESTKDFDAFRKSVGLDFALWQKVLNTYHEHYDLSSGEATPSQNS</sequence>
<organism evidence="1 2">
    <name type="scientific">Rothia nasimurium</name>
    <dbReference type="NCBI Taxonomy" id="85336"/>
    <lineage>
        <taxon>Bacteria</taxon>
        <taxon>Bacillati</taxon>
        <taxon>Actinomycetota</taxon>
        <taxon>Actinomycetes</taxon>
        <taxon>Micrococcales</taxon>
        <taxon>Micrococcaceae</taxon>
        <taxon>Rothia</taxon>
    </lineage>
</organism>
<dbReference type="AlphaFoldDB" id="A0A4Y9F4H6"/>
<comment type="caution">
    <text evidence="1">The sequence shown here is derived from an EMBL/GenBank/DDBJ whole genome shotgun (WGS) entry which is preliminary data.</text>
</comment>